<feature type="compositionally biased region" description="Basic and acidic residues" evidence="7">
    <location>
        <begin position="45"/>
        <end position="62"/>
    </location>
</feature>
<dbReference type="InterPro" id="IPR038718">
    <property type="entry name" value="SNF2-like_sf"/>
</dbReference>
<evidence type="ECO:0000256" key="3">
    <source>
        <dbReference type="ARBA" id="ARBA00022801"/>
    </source>
</evidence>
<evidence type="ECO:0000313" key="10">
    <source>
        <dbReference type="EMBL" id="GER29551.1"/>
    </source>
</evidence>
<evidence type="ECO:0000256" key="2">
    <source>
        <dbReference type="ARBA" id="ARBA00022741"/>
    </source>
</evidence>
<organism evidence="10 11">
    <name type="scientific">Striga asiatica</name>
    <name type="common">Asiatic witchweed</name>
    <name type="synonym">Buchnera asiatica</name>
    <dbReference type="NCBI Taxonomy" id="4170"/>
    <lineage>
        <taxon>Eukaryota</taxon>
        <taxon>Viridiplantae</taxon>
        <taxon>Streptophyta</taxon>
        <taxon>Embryophyta</taxon>
        <taxon>Tracheophyta</taxon>
        <taxon>Spermatophyta</taxon>
        <taxon>Magnoliopsida</taxon>
        <taxon>eudicotyledons</taxon>
        <taxon>Gunneridae</taxon>
        <taxon>Pentapetalae</taxon>
        <taxon>asterids</taxon>
        <taxon>lamiids</taxon>
        <taxon>Lamiales</taxon>
        <taxon>Orobanchaceae</taxon>
        <taxon>Buchnereae</taxon>
        <taxon>Striga</taxon>
    </lineage>
</organism>
<evidence type="ECO:0000259" key="8">
    <source>
        <dbReference type="PROSITE" id="PS51192"/>
    </source>
</evidence>
<dbReference type="InterPro" id="IPR001650">
    <property type="entry name" value="Helicase_C-like"/>
</dbReference>
<keyword evidence="6" id="KW-0539">Nucleus</keyword>
<keyword evidence="5" id="KW-0067">ATP-binding</keyword>
<sequence>MGHEKEMDATLQPIMGSVSRRTRRQWDAFYRNLEINTKRPHRSRDKFLKEEEEPSSVKKSDSTDDDDDYKRNKNSNYRVHVAEKNKKGSKRRKVVVARTQFVIDEELDLISNLVEDSRFKEKYIHTRVTVDVNATSQGTLPLKFKFEDEQKQQDSSLADWEKEINSLFLNLELGLWESEIGRLTSSMSDDESTEHIDESPEGRCERGEHDIVLDEQIGIVCKYCEDVLLDIKHVLPPFVLRESRRRHHYKYYEDPDNFTESQFQGSANCATTLESSVHSQEGGTVLDLIPVDAHKKLYTHQLEGLEFLWRNIAGDIRMDKLEERLPTKGGRGCIISHAPGTGKTRLTIVFLQTFMRLYPTCLPVIIAPLSMLNTWERELKKWNVDIKFHILNRKKLSPQESSAVYSSLLPENHKDYTRLVKLRLWMSVGGILVVSYGLFEKLAGEHYEKQQQRSSSNKNYNEEVRKILLELPGLLVMDEGHTARSEQSLMWNTLRKVKTKRRVMLSGTPFQNNFTELHNTFCLVNPSFARKRKLLVNDWLDPDDLKKLRLEMEPFVHTYQGSILEKNLPGLKDCLILLKPTDLQKELLGEISRSENFLGQDHLTSLISVHPSLVARRRKFSNHKRMLEGLESDPDAGVKARFLIKLIQLSGQVGEKVLVFSQFIPPLRHIMSLVTRHLSWAEGREVMYLDGDIKMNERQRVIDSFNDERGRAKVMLASRGACSEGINLVGASRVVLLDVVWNPSVERQAICRAYRLGQEKVVHVYRLLIQEEVNKYARQLEKDRVSQLLFSAPKTSRTTTNEAAFVEEDKLLGAMVRHKSLGSIFHRIIPQPKDSDFTLTLLQSLTNSATS</sequence>
<proteinExistence type="predicted"/>
<dbReference type="EMBL" id="BKCP01003891">
    <property type="protein sequence ID" value="GER29551.1"/>
    <property type="molecule type" value="Genomic_DNA"/>
</dbReference>
<dbReference type="GO" id="GO:0004386">
    <property type="term" value="F:helicase activity"/>
    <property type="evidence" value="ECO:0007669"/>
    <property type="project" value="UniProtKB-KW"/>
</dbReference>
<dbReference type="SUPFAM" id="SSF52540">
    <property type="entry name" value="P-loop containing nucleoside triphosphate hydrolases"/>
    <property type="match status" value="2"/>
</dbReference>
<dbReference type="InterPro" id="IPR000330">
    <property type="entry name" value="SNF2_N"/>
</dbReference>
<accession>A0A5A7PA41</accession>
<comment type="caution">
    <text evidence="10">The sequence shown here is derived from an EMBL/GenBank/DDBJ whole genome shotgun (WGS) entry which is preliminary data.</text>
</comment>
<comment type="subcellular location">
    <subcellularLocation>
        <location evidence="1">Nucleus</location>
    </subcellularLocation>
</comment>
<evidence type="ECO:0000313" key="11">
    <source>
        <dbReference type="Proteomes" id="UP000325081"/>
    </source>
</evidence>
<dbReference type="InterPro" id="IPR044567">
    <property type="entry name" value="CLSY/DRD1"/>
</dbReference>
<dbReference type="InterPro" id="IPR049730">
    <property type="entry name" value="SNF2/RAD54-like_C"/>
</dbReference>
<dbReference type="PANTHER" id="PTHR45821">
    <property type="entry name" value="SNF2 DOMAIN-CONTAINING PROTEIN CLASSY 2-RELATED"/>
    <property type="match status" value="1"/>
</dbReference>
<dbReference type="GO" id="GO:0005524">
    <property type="term" value="F:ATP binding"/>
    <property type="evidence" value="ECO:0007669"/>
    <property type="project" value="UniProtKB-KW"/>
</dbReference>
<dbReference type="PROSITE" id="PS51194">
    <property type="entry name" value="HELICASE_CTER"/>
    <property type="match status" value="1"/>
</dbReference>
<dbReference type="Pfam" id="PF00176">
    <property type="entry name" value="SNF2-rel_dom"/>
    <property type="match status" value="1"/>
</dbReference>
<keyword evidence="11" id="KW-1185">Reference proteome</keyword>
<dbReference type="Gene3D" id="3.40.50.300">
    <property type="entry name" value="P-loop containing nucleotide triphosphate hydrolases"/>
    <property type="match status" value="1"/>
</dbReference>
<feature type="domain" description="Helicase C-terminal" evidence="9">
    <location>
        <begin position="645"/>
        <end position="804"/>
    </location>
</feature>
<dbReference type="OrthoDB" id="2020972at2759"/>
<dbReference type="SMART" id="SM00487">
    <property type="entry name" value="DEXDc"/>
    <property type="match status" value="1"/>
</dbReference>
<evidence type="ECO:0000259" key="9">
    <source>
        <dbReference type="PROSITE" id="PS51194"/>
    </source>
</evidence>
<dbReference type="InterPro" id="IPR027417">
    <property type="entry name" value="P-loop_NTPase"/>
</dbReference>
<dbReference type="SMART" id="SM00490">
    <property type="entry name" value="HELICc"/>
    <property type="match status" value="1"/>
</dbReference>
<keyword evidence="2" id="KW-0547">Nucleotide-binding</keyword>
<dbReference type="InterPro" id="IPR014001">
    <property type="entry name" value="Helicase_ATP-bd"/>
</dbReference>
<dbReference type="GO" id="GO:0016787">
    <property type="term" value="F:hydrolase activity"/>
    <property type="evidence" value="ECO:0007669"/>
    <property type="project" value="UniProtKB-KW"/>
</dbReference>
<feature type="region of interest" description="Disordered" evidence="7">
    <location>
        <begin position="41"/>
        <end position="76"/>
    </location>
</feature>
<dbReference type="AlphaFoldDB" id="A0A5A7PA41"/>
<keyword evidence="3" id="KW-0378">Hydrolase</keyword>
<evidence type="ECO:0000256" key="5">
    <source>
        <dbReference type="ARBA" id="ARBA00022840"/>
    </source>
</evidence>
<dbReference type="PROSITE" id="PS51192">
    <property type="entry name" value="HELICASE_ATP_BIND_1"/>
    <property type="match status" value="1"/>
</dbReference>
<dbReference type="Pfam" id="PF00271">
    <property type="entry name" value="Helicase_C"/>
    <property type="match status" value="1"/>
</dbReference>
<evidence type="ECO:0000256" key="4">
    <source>
        <dbReference type="ARBA" id="ARBA00022806"/>
    </source>
</evidence>
<gene>
    <name evidence="10" type="ORF">STAS_05410</name>
</gene>
<dbReference type="Proteomes" id="UP000325081">
    <property type="component" value="Unassembled WGS sequence"/>
</dbReference>
<dbReference type="PANTHER" id="PTHR45821:SF5">
    <property type="entry name" value="SNF2 DOMAIN-CONTAINING PROTEIN CLASSY 4"/>
    <property type="match status" value="1"/>
</dbReference>
<feature type="domain" description="Helicase ATP-binding" evidence="8">
    <location>
        <begin position="324"/>
        <end position="527"/>
    </location>
</feature>
<evidence type="ECO:0000256" key="6">
    <source>
        <dbReference type="ARBA" id="ARBA00023242"/>
    </source>
</evidence>
<name>A0A5A7PA41_STRAF</name>
<evidence type="ECO:0000256" key="1">
    <source>
        <dbReference type="ARBA" id="ARBA00004123"/>
    </source>
</evidence>
<evidence type="ECO:0000256" key="7">
    <source>
        <dbReference type="SAM" id="MobiDB-lite"/>
    </source>
</evidence>
<protein>
    <submittedName>
        <fullName evidence="10">Chromatin remodeling 31</fullName>
    </submittedName>
</protein>
<dbReference type="GO" id="GO:0080188">
    <property type="term" value="P:gene silencing by siRNA-directed DNA methylation"/>
    <property type="evidence" value="ECO:0007669"/>
    <property type="project" value="InterPro"/>
</dbReference>
<reference evidence="11" key="1">
    <citation type="journal article" date="2019" name="Curr. Biol.">
        <title>Genome Sequence of Striga asiatica Provides Insight into the Evolution of Plant Parasitism.</title>
        <authorList>
            <person name="Yoshida S."/>
            <person name="Kim S."/>
            <person name="Wafula E.K."/>
            <person name="Tanskanen J."/>
            <person name="Kim Y.M."/>
            <person name="Honaas L."/>
            <person name="Yang Z."/>
            <person name="Spallek T."/>
            <person name="Conn C.E."/>
            <person name="Ichihashi Y."/>
            <person name="Cheong K."/>
            <person name="Cui S."/>
            <person name="Der J.P."/>
            <person name="Gundlach H."/>
            <person name="Jiao Y."/>
            <person name="Hori C."/>
            <person name="Ishida J.K."/>
            <person name="Kasahara H."/>
            <person name="Kiba T."/>
            <person name="Kim M.S."/>
            <person name="Koo N."/>
            <person name="Laohavisit A."/>
            <person name="Lee Y.H."/>
            <person name="Lumba S."/>
            <person name="McCourt P."/>
            <person name="Mortimer J.C."/>
            <person name="Mutuku J.M."/>
            <person name="Nomura T."/>
            <person name="Sasaki-Sekimoto Y."/>
            <person name="Seto Y."/>
            <person name="Wang Y."/>
            <person name="Wakatake T."/>
            <person name="Sakakibara H."/>
            <person name="Demura T."/>
            <person name="Yamaguchi S."/>
            <person name="Yoneyama K."/>
            <person name="Manabe R.I."/>
            <person name="Nelson D.C."/>
            <person name="Schulman A.H."/>
            <person name="Timko M.P."/>
            <person name="dePamphilis C.W."/>
            <person name="Choi D."/>
            <person name="Shirasu K."/>
        </authorList>
    </citation>
    <scope>NUCLEOTIDE SEQUENCE [LARGE SCALE GENOMIC DNA]</scope>
    <source>
        <strain evidence="11">cv. UVA1</strain>
    </source>
</reference>
<dbReference type="GO" id="GO:0005634">
    <property type="term" value="C:nucleus"/>
    <property type="evidence" value="ECO:0007669"/>
    <property type="project" value="UniProtKB-SubCell"/>
</dbReference>
<dbReference type="Gene3D" id="3.40.50.10810">
    <property type="entry name" value="Tandem AAA-ATPase domain"/>
    <property type="match status" value="1"/>
</dbReference>
<keyword evidence="4" id="KW-0347">Helicase</keyword>
<dbReference type="CDD" id="cd18793">
    <property type="entry name" value="SF2_C_SNF"/>
    <property type="match status" value="1"/>
</dbReference>